<dbReference type="RefSeq" id="WP_285670105.1">
    <property type="nucleotide sequence ID" value="NZ_BSYI01000003.1"/>
</dbReference>
<keyword evidence="2 4" id="KW-0808">Transferase</keyword>
<dbReference type="InterPro" id="IPR017138">
    <property type="entry name" value="Asp_Glu_LeuTrfase"/>
</dbReference>
<keyword evidence="1 4" id="KW-0963">Cytoplasm</keyword>
<feature type="domain" description="N-end aminoacyl transferase N-terminal" evidence="5">
    <location>
        <begin position="18"/>
        <end position="88"/>
    </location>
</feature>
<feature type="domain" description="N-end rule aminoacyl transferase C-terminal" evidence="6">
    <location>
        <begin position="109"/>
        <end position="235"/>
    </location>
</feature>
<dbReference type="InterPro" id="IPR007471">
    <property type="entry name" value="N-end_Aminoacyl_Trfase_N"/>
</dbReference>
<keyword evidence="3 4" id="KW-0012">Acyltransferase</keyword>
<evidence type="ECO:0000256" key="4">
    <source>
        <dbReference type="HAMAP-Rule" id="MF_00689"/>
    </source>
</evidence>
<dbReference type="NCBIfam" id="NF002343">
    <property type="entry name" value="PRK01305.1-4"/>
    <property type="match status" value="1"/>
</dbReference>
<comment type="subcellular location">
    <subcellularLocation>
        <location evidence="4">Cytoplasm</location>
    </subcellularLocation>
</comment>
<dbReference type="NCBIfam" id="NF002346">
    <property type="entry name" value="PRK01305.2-3"/>
    <property type="match status" value="1"/>
</dbReference>
<protein>
    <recommendedName>
        <fullName evidence="4">Aspartate/glutamate leucyltransferase</fullName>
        <ecNumber evidence="4">2.3.2.29</ecNumber>
    </recommendedName>
</protein>
<dbReference type="Proteomes" id="UP001239909">
    <property type="component" value="Unassembled WGS sequence"/>
</dbReference>
<evidence type="ECO:0000259" key="5">
    <source>
        <dbReference type="Pfam" id="PF04376"/>
    </source>
</evidence>
<dbReference type="InterPro" id="IPR016181">
    <property type="entry name" value="Acyl_CoA_acyltransferase"/>
</dbReference>
<comment type="catalytic activity">
    <reaction evidence="4">
        <text>N-terminal L-aspartyl-[protein] + L-leucyl-tRNA(Leu) = N-terminal L-leucyl-L-aspartyl-[protein] + tRNA(Leu) + H(+)</text>
        <dbReference type="Rhea" id="RHEA:50420"/>
        <dbReference type="Rhea" id="RHEA-COMP:9613"/>
        <dbReference type="Rhea" id="RHEA-COMP:9622"/>
        <dbReference type="Rhea" id="RHEA-COMP:12669"/>
        <dbReference type="Rhea" id="RHEA-COMP:12674"/>
        <dbReference type="ChEBI" id="CHEBI:15378"/>
        <dbReference type="ChEBI" id="CHEBI:64720"/>
        <dbReference type="ChEBI" id="CHEBI:78442"/>
        <dbReference type="ChEBI" id="CHEBI:78494"/>
        <dbReference type="ChEBI" id="CHEBI:133042"/>
        <dbReference type="EC" id="2.3.2.29"/>
    </reaction>
</comment>
<dbReference type="PANTHER" id="PTHR21367">
    <property type="entry name" value="ARGININE-TRNA-PROTEIN TRANSFERASE 1"/>
    <property type="match status" value="1"/>
</dbReference>
<evidence type="ECO:0000256" key="3">
    <source>
        <dbReference type="ARBA" id="ARBA00023315"/>
    </source>
</evidence>
<organism evidence="7 8">
    <name type="scientific">Paralimibaculum aggregatum</name>
    <dbReference type="NCBI Taxonomy" id="3036245"/>
    <lineage>
        <taxon>Bacteria</taxon>
        <taxon>Pseudomonadati</taxon>
        <taxon>Pseudomonadota</taxon>
        <taxon>Alphaproteobacteria</taxon>
        <taxon>Rhodobacterales</taxon>
        <taxon>Paracoccaceae</taxon>
        <taxon>Paralimibaculum</taxon>
    </lineage>
</organism>
<dbReference type="Pfam" id="PF04377">
    <property type="entry name" value="ATE_C"/>
    <property type="match status" value="1"/>
</dbReference>
<comment type="catalytic activity">
    <reaction evidence="4">
        <text>N-terminal L-glutamyl-[protein] + L-leucyl-tRNA(Leu) = N-terminal L-leucyl-L-glutamyl-[protein] + tRNA(Leu) + H(+)</text>
        <dbReference type="Rhea" id="RHEA:50412"/>
        <dbReference type="Rhea" id="RHEA-COMP:9613"/>
        <dbReference type="Rhea" id="RHEA-COMP:9622"/>
        <dbReference type="Rhea" id="RHEA-COMP:12664"/>
        <dbReference type="Rhea" id="RHEA-COMP:12668"/>
        <dbReference type="ChEBI" id="CHEBI:15378"/>
        <dbReference type="ChEBI" id="CHEBI:64721"/>
        <dbReference type="ChEBI" id="CHEBI:78442"/>
        <dbReference type="ChEBI" id="CHEBI:78494"/>
        <dbReference type="ChEBI" id="CHEBI:133041"/>
        <dbReference type="EC" id="2.3.2.29"/>
    </reaction>
</comment>
<dbReference type="PANTHER" id="PTHR21367:SF1">
    <property type="entry name" value="ARGINYL-TRNA--PROTEIN TRANSFERASE 1"/>
    <property type="match status" value="1"/>
</dbReference>
<dbReference type="EC" id="2.3.2.29" evidence="4"/>
<proteinExistence type="inferred from homology"/>
<dbReference type="InterPro" id="IPR007472">
    <property type="entry name" value="N-end_Aminoacyl_Trfase_C"/>
</dbReference>
<comment type="function">
    <text evidence="4">Functions in the N-end rule pathway of protein degradation where it conjugates Leu from its aminoacyl-tRNA to the N-termini of proteins containing an N-terminal aspartate or glutamate.</text>
</comment>
<gene>
    <name evidence="4" type="primary">bpt</name>
    <name evidence="7" type="ORF">LNKW23_06640</name>
</gene>
<dbReference type="HAMAP" id="MF_00689">
    <property type="entry name" value="Bpt"/>
    <property type="match status" value="1"/>
</dbReference>
<keyword evidence="8" id="KW-1185">Reference proteome</keyword>
<reference evidence="7 8" key="1">
    <citation type="submission" date="2023-04" db="EMBL/GenBank/DDBJ databases">
        <title>Marinoamorphus aggregata gen. nov., sp. Nov., isolate from tissue of brittle star Ophioplocus japonicus.</title>
        <authorList>
            <person name="Kawano K."/>
            <person name="Sawayama S."/>
            <person name="Nakagawa S."/>
        </authorList>
    </citation>
    <scope>NUCLEOTIDE SEQUENCE [LARGE SCALE GENOMIC DNA]</scope>
    <source>
        <strain evidence="7 8">NKW23</strain>
    </source>
</reference>
<comment type="caution">
    <text evidence="7">The sequence shown here is derived from an EMBL/GenBank/DDBJ whole genome shotgun (WGS) entry which is preliminary data.</text>
</comment>
<evidence type="ECO:0000313" key="8">
    <source>
        <dbReference type="Proteomes" id="UP001239909"/>
    </source>
</evidence>
<dbReference type="NCBIfam" id="NF002342">
    <property type="entry name" value="PRK01305.1-3"/>
    <property type="match status" value="1"/>
</dbReference>
<sequence>MSHHESALKAQFYLTAPQPCPYLEGREERKVFTTLQGASAVAVNNALSARGFRRSQSVIYRPACVGCSACMSIRIPVAQFRPSKTQRRVIARNGDLTRRPCEAWATEAQFGLFRRYLDRRHADGGMADMDAFDYASMVDETPVNSAVIEYTRPDPETGEAQLIGACLSDILGDGLSMVYSFFEPDHPQRSLGAYMILDHVRLAAEMGLHYVYLGYWVAGSPKMSYKTQYRPFELCDGASWREYESVEAFEAWRRSRLETAAG</sequence>
<comment type="similarity">
    <text evidence="4">Belongs to the R-transferase family. Bpt subfamily.</text>
</comment>
<dbReference type="InterPro" id="IPR030700">
    <property type="entry name" value="N-end_Aminoacyl_Trfase"/>
</dbReference>
<dbReference type="PIRSF" id="PIRSF037208">
    <property type="entry name" value="ATE_pro_prd"/>
    <property type="match status" value="1"/>
</dbReference>
<dbReference type="Pfam" id="PF04376">
    <property type="entry name" value="ATE_N"/>
    <property type="match status" value="1"/>
</dbReference>
<accession>A0ABQ6LDN0</accession>
<evidence type="ECO:0000256" key="2">
    <source>
        <dbReference type="ARBA" id="ARBA00022679"/>
    </source>
</evidence>
<evidence type="ECO:0000259" key="6">
    <source>
        <dbReference type="Pfam" id="PF04377"/>
    </source>
</evidence>
<name>A0ABQ6LDN0_9RHOB</name>
<dbReference type="SUPFAM" id="SSF55729">
    <property type="entry name" value="Acyl-CoA N-acyltransferases (Nat)"/>
    <property type="match status" value="1"/>
</dbReference>
<evidence type="ECO:0000313" key="7">
    <source>
        <dbReference type="EMBL" id="GMG81451.1"/>
    </source>
</evidence>
<dbReference type="EMBL" id="BSYI01000003">
    <property type="protein sequence ID" value="GMG81451.1"/>
    <property type="molecule type" value="Genomic_DNA"/>
</dbReference>
<evidence type="ECO:0000256" key="1">
    <source>
        <dbReference type="ARBA" id="ARBA00022490"/>
    </source>
</evidence>